<feature type="transmembrane region" description="Helical" evidence="1">
    <location>
        <begin position="76"/>
        <end position="95"/>
    </location>
</feature>
<dbReference type="OrthoDB" id="6300854at2"/>
<name>A4C4R2_9GAMM</name>
<keyword evidence="1" id="KW-0472">Membrane</keyword>
<dbReference type="EMBL" id="AAOH01000001">
    <property type="protein sequence ID" value="EAR30544.1"/>
    <property type="molecule type" value="Genomic_DNA"/>
</dbReference>
<dbReference type="RefSeq" id="WP_009836842.1">
    <property type="nucleotide sequence ID" value="NZ_AAOH01000001.1"/>
</dbReference>
<dbReference type="eggNOG" id="ENOG5031KPZ">
    <property type="taxonomic scope" value="Bacteria"/>
</dbReference>
<comment type="caution">
    <text evidence="2">The sequence shown here is derived from an EMBL/GenBank/DDBJ whole genome shotgun (WGS) entry which is preliminary data.</text>
</comment>
<dbReference type="Proteomes" id="UP000006201">
    <property type="component" value="Unassembled WGS sequence"/>
</dbReference>
<dbReference type="HOGENOM" id="CLU_1915299_0_0_6"/>
<keyword evidence="1" id="KW-1133">Transmembrane helix</keyword>
<keyword evidence="1" id="KW-0812">Transmembrane</keyword>
<dbReference type="STRING" id="87626.PTD2_03206"/>
<proteinExistence type="predicted"/>
<accession>A4C4R2</accession>
<sequence>MIDQLRNHLELLNENFVEKNAVFKIKVIPFFCAVTIKKDHKQEGKLNFYSNQLIEILMIILFILFGLGIYDVQAGITHGPVHIAIAVFISLNLIIKQIAIESLKNRLFYCRLKDNRSDEMTHTEDNK</sequence>
<evidence type="ECO:0000313" key="2">
    <source>
        <dbReference type="EMBL" id="EAR30544.1"/>
    </source>
</evidence>
<evidence type="ECO:0000256" key="1">
    <source>
        <dbReference type="SAM" id="Phobius"/>
    </source>
</evidence>
<feature type="transmembrane region" description="Helical" evidence="1">
    <location>
        <begin position="48"/>
        <end position="70"/>
    </location>
</feature>
<reference evidence="2 3" key="1">
    <citation type="submission" date="2006-02" db="EMBL/GenBank/DDBJ databases">
        <authorList>
            <person name="Moran M.A."/>
            <person name="Kjelleberg S."/>
            <person name="Egan S."/>
            <person name="Saunders N."/>
            <person name="Thomas T."/>
            <person name="Ferriera S."/>
            <person name="Johnson J."/>
            <person name="Kravitz S."/>
            <person name="Halpern A."/>
            <person name="Remington K."/>
            <person name="Beeson K."/>
            <person name="Tran B."/>
            <person name="Rogers Y.-H."/>
            <person name="Friedman R."/>
            <person name="Venter J.C."/>
        </authorList>
    </citation>
    <scope>NUCLEOTIDE SEQUENCE [LARGE SCALE GENOMIC DNA]</scope>
    <source>
        <strain evidence="2 3">D2</strain>
    </source>
</reference>
<evidence type="ECO:0000313" key="3">
    <source>
        <dbReference type="Proteomes" id="UP000006201"/>
    </source>
</evidence>
<organism evidence="2 3">
    <name type="scientific">Pseudoalteromonas tunicata D2</name>
    <dbReference type="NCBI Taxonomy" id="87626"/>
    <lineage>
        <taxon>Bacteria</taxon>
        <taxon>Pseudomonadati</taxon>
        <taxon>Pseudomonadota</taxon>
        <taxon>Gammaproteobacteria</taxon>
        <taxon>Alteromonadales</taxon>
        <taxon>Pseudoalteromonadaceae</taxon>
        <taxon>Pseudoalteromonas</taxon>
    </lineage>
</organism>
<dbReference type="AlphaFoldDB" id="A4C4R2"/>
<gene>
    <name evidence="2" type="ORF">PTD2_03206</name>
</gene>
<protein>
    <submittedName>
        <fullName evidence="2">Uncharacterized protein</fullName>
    </submittedName>
</protein>
<keyword evidence="3" id="KW-1185">Reference proteome</keyword>